<keyword evidence="5" id="KW-1185">Reference proteome</keyword>
<comment type="caution">
    <text evidence="4">The sequence shown here is derived from an EMBL/GenBank/DDBJ whole genome shotgun (WGS) entry which is preliminary data.</text>
</comment>
<feature type="transmembrane region" description="Helical" evidence="2">
    <location>
        <begin position="34"/>
        <end position="53"/>
    </location>
</feature>
<dbReference type="Pfam" id="PF04578">
    <property type="entry name" value="DUF594"/>
    <property type="match status" value="1"/>
</dbReference>
<dbReference type="Proteomes" id="UP001151529">
    <property type="component" value="Chromosome 14"/>
</dbReference>
<dbReference type="AlphaFoldDB" id="A0A9Q0NTU2"/>
<feature type="region of interest" description="Disordered" evidence="1">
    <location>
        <begin position="584"/>
        <end position="614"/>
    </location>
</feature>
<feature type="domain" description="DUF4220" evidence="3">
    <location>
        <begin position="68"/>
        <end position="420"/>
    </location>
</feature>
<feature type="transmembrane region" description="Helical" evidence="2">
    <location>
        <begin position="138"/>
        <end position="156"/>
    </location>
</feature>
<keyword evidence="2" id="KW-0472">Membrane</keyword>
<proteinExistence type="predicted"/>
<feature type="transmembrane region" description="Helical" evidence="2">
    <location>
        <begin position="162"/>
        <end position="180"/>
    </location>
</feature>
<dbReference type="Pfam" id="PF13968">
    <property type="entry name" value="DUF4220"/>
    <property type="match status" value="1"/>
</dbReference>
<reference evidence="4" key="1">
    <citation type="submission" date="2022-11" db="EMBL/GenBank/DDBJ databases">
        <authorList>
            <person name="Hyden B.L."/>
            <person name="Feng K."/>
            <person name="Yates T."/>
            <person name="Jawdy S."/>
            <person name="Smart L.B."/>
            <person name="Muchero W."/>
        </authorList>
    </citation>
    <scope>NUCLEOTIDE SEQUENCE</scope>
    <source>
        <tissue evidence="4">Shoot tip</tissue>
    </source>
</reference>
<keyword evidence="2" id="KW-0812">Transmembrane</keyword>
<reference evidence="4" key="2">
    <citation type="journal article" date="2023" name="Int. J. Mol. Sci.">
        <title>De Novo Assembly and Annotation of 11 Diverse Shrub Willow (Salix) Genomes Reveals Novel Gene Organization in Sex-Linked Regions.</title>
        <authorList>
            <person name="Hyden B."/>
            <person name="Feng K."/>
            <person name="Yates T.B."/>
            <person name="Jawdy S."/>
            <person name="Cereghino C."/>
            <person name="Smart L.B."/>
            <person name="Muchero W."/>
        </authorList>
    </citation>
    <scope>NUCLEOTIDE SEQUENCE [LARGE SCALE GENOMIC DNA]</scope>
    <source>
        <tissue evidence="4">Shoot tip</tissue>
    </source>
</reference>
<evidence type="ECO:0000256" key="2">
    <source>
        <dbReference type="SAM" id="Phobius"/>
    </source>
</evidence>
<feature type="transmembrane region" description="Helical" evidence="2">
    <location>
        <begin position="326"/>
        <end position="345"/>
    </location>
</feature>
<organism evidence="4 5">
    <name type="scientific">Salix viminalis</name>
    <name type="common">Common osier</name>
    <name type="synonym">Basket willow</name>
    <dbReference type="NCBI Taxonomy" id="40686"/>
    <lineage>
        <taxon>Eukaryota</taxon>
        <taxon>Viridiplantae</taxon>
        <taxon>Streptophyta</taxon>
        <taxon>Embryophyta</taxon>
        <taxon>Tracheophyta</taxon>
        <taxon>Spermatophyta</taxon>
        <taxon>Magnoliopsida</taxon>
        <taxon>eudicotyledons</taxon>
        <taxon>Gunneridae</taxon>
        <taxon>Pentapetalae</taxon>
        <taxon>rosids</taxon>
        <taxon>fabids</taxon>
        <taxon>Malpighiales</taxon>
        <taxon>Salicaceae</taxon>
        <taxon>Saliceae</taxon>
        <taxon>Salix</taxon>
    </lineage>
</organism>
<evidence type="ECO:0000259" key="3">
    <source>
        <dbReference type="Pfam" id="PF13968"/>
    </source>
</evidence>
<keyword evidence="2" id="KW-1133">Transmembrane helix</keyword>
<name>A0A9Q0NTU2_SALVM</name>
<dbReference type="InterPro" id="IPR025315">
    <property type="entry name" value="DUF4220"/>
</dbReference>
<evidence type="ECO:0000313" key="5">
    <source>
        <dbReference type="Proteomes" id="UP001151529"/>
    </source>
</evidence>
<evidence type="ECO:0000256" key="1">
    <source>
        <dbReference type="SAM" id="MobiDB-lite"/>
    </source>
</evidence>
<feature type="transmembrane region" description="Helical" evidence="2">
    <location>
        <begin position="357"/>
        <end position="378"/>
    </location>
</feature>
<evidence type="ECO:0000313" key="4">
    <source>
        <dbReference type="EMBL" id="KAJ6675802.1"/>
    </source>
</evidence>
<accession>A0A9Q0NTU2</accession>
<feature type="transmembrane region" description="Helical" evidence="2">
    <location>
        <begin position="65"/>
        <end position="89"/>
    </location>
</feature>
<dbReference type="OrthoDB" id="1689146at2759"/>
<sequence>MIPAAASSLIYIKARSNMELFSPELMRLLKEWELRVLVVLSLILQVVLIFSGNRRKFISRTRIRFLLWCAYLMADWVATVALGVLLNKLGEITKGLGRHRALNGNTDLAAFWAPFLLLHLGGPDTITAYALEDNELWLRHFLGLAVQTGVATYIIFLGWRGSHLSILTLPMFLVGIIKYGERTWALRSASNEQLRDSMLTPPDAGPNYSKFMEEFTLRQYEGFHVRSTSNEVISEARVQVEDDPKNGTSSMSTDADLLNQAYNLFTTFRRLFVNLILSFQDRDSSLSLFKNMNYKEAFEVIAIELGFMFDVLYTKGAIYSTRVGCYLRFISLSITFVVLVFFSFFHEKNNTKKTDLAITFLLLVVAVLLELYSILLLVSSDWSDLYLDKHPKIKEAVDHFRLGKYPRWSNSMAQHSLLSFCLKSKPKAEVSNDDQLKESIFNHLREKIKDLMSATADKYETTLKELCTCRGDRALNNSGLFEDLAWSVEVEFDQSILIWHMATDLCYHSDADETQEGNDYCKISKQLSHYMLYLLLMRPFMLPMGFGKIRYLDTCEELKSFLKERESISGDIHTSNARSRRSWIPAMNPFGKGKSKPDQTEASEVLPNSKGKSKPVETKACEMLLNVNTVVPPIKVKGDRSKSVLFDACRLASQLQNSSDKGVDWKLVSDVWIEMLAYTASRCSAHDHARQLGQGGELLTHVWLLVTHFGLTEQFQISRGHARARLMVQ</sequence>
<protein>
    <recommendedName>
        <fullName evidence="3">DUF4220 domain-containing protein</fullName>
    </recommendedName>
</protein>
<dbReference type="InterPro" id="IPR007658">
    <property type="entry name" value="DUF594"/>
</dbReference>
<dbReference type="EMBL" id="JAPFFL010000016">
    <property type="protein sequence ID" value="KAJ6675802.1"/>
    <property type="molecule type" value="Genomic_DNA"/>
</dbReference>
<dbReference type="PANTHER" id="PTHR31325">
    <property type="entry name" value="OS01G0798800 PROTEIN-RELATED"/>
    <property type="match status" value="1"/>
</dbReference>
<feature type="transmembrane region" description="Helical" evidence="2">
    <location>
        <begin position="109"/>
        <end position="131"/>
    </location>
</feature>
<gene>
    <name evidence="4" type="ORF">OIU85_011908</name>
</gene>